<dbReference type="CDD" id="cd22086">
    <property type="entry name" value="F-box_EMI"/>
    <property type="match status" value="1"/>
</dbReference>
<evidence type="ECO:0000256" key="1">
    <source>
        <dbReference type="SAM" id="MobiDB-lite"/>
    </source>
</evidence>
<dbReference type="Proteomes" id="UP000708208">
    <property type="component" value="Unassembled WGS sequence"/>
</dbReference>
<dbReference type="PANTHER" id="PTHR15493">
    <property type="entry name" value="F-BOX ONLY PROTEIN 5 AND 43"/>
    <property type="match status" value="1"/>
</dbReference>
<dbReference type="AlphaFoldDB" id="A0A8J2P9W1"/>
<dbReference type="Pfam" id="PF12937">
    <property type="entry name" value="F-box-like"/>
    <property type="match status" value="1"/>
</dbReference>
<dbReference type="GO" id="GO:0005634">
    <property type="term" value="C:nucleus"/>
    <property type="evidence" value="ECO:0007669"/>
    <property type="project" value="TreeGrafter"/>
</dbReference>
<name>A0A8J2P9W1_9HEXA</name>
<evidence type="ECO:0000313" key="3">
    <source>
        <dbReference type="EMBL" id="CAG7786612.1"/>
    </source>
</evidence>
<accession>A0A8J2P9W1</accession>
<evidence type="ECO:0000313" key="4">
    <source>
        <dbReference type="Proteomes" id="UP000708208"/>
    </source>
</evidence>
<dbReference type="PANTHER" id="PTHR15493:SF9">
    <property type="entry name" value="GH14043P"/>
    <property type="match status" value="1"/>
</dbReference>
<dbReference type="EMBL" id="CAJVCH010321517">
    <property type="protein sequence ID" value="CAG7786612.1"/>
    <property type="molecule type" value="Genomic_DNA"/>
</dbReference>
<keyword evidence="4" id="KW-1185">Reference proteome</keyword>
<dbReference type="PROSITE" id="PS50181">
    <property type="entry name" value="FBOX"/>
    <property type="match status" value="1"/>
</dbReference>
<dbReference type="SMART" id="SM00256">
    <property type="entry name" value="FBOX"/>
    <property type="match status" value="1"/>
</dbReference>
<sequence length="310" mass="34394">MATGKLPKGVQVVNPVATMASRSKQRKRQEFQLENLPHVVLDKILAYLSPEDLRRFYQVSKAWQNTLVSRKRVNSLRVDLVEKIRLNKENRAGGNLLESVTPHTKETTEARSHDGKPGSRKLLGPVTNSTSSIRSASKPRNLSTPSRSRVMLEYEAGKHLLKGQVLFRCPDCRSPVPSPVSTSYRSIGLRQLSTHTPKKLSSSSPSLIYDSGFDSIEVSTDSHQVSFADHSEQGDTSTEEIAMSFIATPEPGDRRWNSVESSLATPDDESFANGNNDNNKEPQSTQCPNCSHRFCCKCQCTAHPENNLSL</sequence>
<dbReference type="InterPro" id="IPR047147">
    <property type="entry name" value="FBX5_43"/>
</dbReference>
<evidence type="ECO:0000259" key="2">
    <source>
        <dbReference type="PROSITE" id="PS50181"/>
    </source>
</evidence>
<feature type="domain" description="F-box" evidence="2">
    <location>
        <begin position="30"/>
        <end position="80"/>
    </location>
</feature>
<organism evidence="3 4">
    <name type="scientific">Allacma fusca</name>
    <dbReference type="NCBI Taxonomy" id="39272"/>
    <lineage>
        <taxon>Eukaryota</taxon>
        <taxon>Metazoa</taxon>
        <taxon>Ecdysozoa</taxon>
        <taxon>Arthropoda</taxon>
        <taxon>Hexapoda</taxon>
        <taxon>Collembola</taxon>
        <taxon>Symphypleona</taxon>
        <taxon>Sminthuridae</taxon>
        <taxon>Allacma</taxon>
    </lineage>
</organism>
<proteinExistence type="predicted"/>
<gene>
    <name evidence="3" type="ORF">AFUS01_LOCUS25173</name>
</gene>
<feature type="region of interest" description="Disordered" evidence="1">
    <location>
        <begin position="94"/>
        <end position="147"/>
    </location>
</feature>
<dbReference type="CDD" id="cd20335">
    <property type="entry name" value="BRcat_RBR"/>
    <property type="match status" value="1"/>
</dbReference>
<dbReference type="InterPro" id="IPR001810">
    <property type="entry name" value="F-box_dom"/>
</dbReference>
<reference evidence="3" key="1">
    <citation type="submission" date="2021-06" db="EMBL/GenBank/DDBJ databases">
        <authorList>
            <person name="Hodson N. C."/>
            <person name="Mongue J. A."/>
            <person name="Jaron S. K."/>
        </authorList>
    </citation>
    <scope>NUCLEOTIDE SEQUENCE</scope>
</reference>
<feature type="region of interest" description="Disordered" evidence="1">
    <location>
        <begin position="247"/>
        <end position="283"/>
    </location>
</feature>
<feature type="compositionally biased region" description="Polar residues" evidence="1">
    <location>
        <begin position="272"/>
        <end position="283"/>
    </location>
</feature>
<feature type="compositionally biased region" description="Polar residues" evidence="1">
    <location>
        <begin position="126"/>
        <end position="147"/>
    </location>
</feature>
<protein>
    <recommendedName>
        <fullName evidence="2">F-box domain-containing protein</fullName>
    </recommendedName>
</protein>
<dbReference type="GO" id="GO:0007088">
    <property type="term" value="P:regulation of mitotic nuclear division"/>
    <property type="evidence" value="ECO:0007669"/>
    <property type="project" value="InterPro"/>
</dbReference>
<feature type="compositionally biased region" description="Basic and acidic residues" evidence="1">
    <location>
        <begin position="103"/>
        <end position="117"/>
    </location>
</feature>
<comment type="caution">
    <text evidence="3">The sequence shown here is derived from an EMBL/GenBank/DDBJ whole genome shotgun (WGS) entry which is preliminary data.</text>
</comment>
<dbReference type="GO" id="GO:0045835">
    <property type="term" value="P:negative regulation of meiotic nuclear division"/>
    <property type="evidence" value="ECO:0007669"/>
    <property type="project" value="InterPro"/>
</dbReference>